<proteinExistence type="predicted"/>
<organism evidence="1 2">
    <name type="scientific">Podarcis muralis</name>
    <name type="common">Wall lizard</name>
    <name type="synonym">Lacerta muralis</name>
    <dbReference type="NCBI Taxonomy" id="64176"/>
    <lineage>
        <taxon>Eukaryota</taxon>
        <taxon>Metazoa</taxon>
        <taxon>Chordata</taxon>
        <taxon>Craniata</taxon>
        <taxon>Vertebrata</taxon>
        <taxon>Euteleostomi</taxon>
        <taxon>Lepidosauria</taxon>
        <taxon>Squamata</taxon>
        <taxon>Bifurcata</taxon>
        <taxon>Unidentata</taxon>
        <taxon>Episquamata</taxon>
        <taxon>Laterata</taxon>
        <taxon>Lacertibaenia</taxon>
        <taxon>Lacertidae</taxon>
        <taxon>Podarcis</taxon>
    </lineage>
</organism>
<accession>A0A670I4V7</accession>
<dbReference type="Proteomes" id="UP000472272">
    <property type="component" value="Chromosome 3"/>
</dbReference>
<reference evidence="1 2" key="1">
    <citation type="journal article" date="2019" name="Proc. Natl. Acad. Sci. U.S.A.">
        <title>Regulatory changes in pterin and carotenoid genes underlie balanced color polymorphisms in the wall lizard.</title>
        <authorList>
            <person name="Andrade P."/>
            <person name="Pinho C."/>
            <person name="Perez I de Lanuza G."/>
            <person name="Afonso S."/>
            <person name="Brejcha J."/>
            <person name="Rubin C.J."/>
            <person name="Wallerman O."/>
            <person name="Pereira P."/>
            <person name="Sabatino S.J."/>
            <person name="Bellati A."/>
            <person name="Pellitteri-Rosa D."/>
            <person name="Bosakova Z."/>
            <person name="Bunikis I."/>
            <person name="Carretero M.A."/>
            <person name="Feiner N."/>
            <person name="Marsik P."/>
            <person name="Pauperio F."/>
            <person name="Salvi D."/>
            <person name="Soler L."/>
            <person name="While G.M."/>
            <person name="Uller T."/>
            <person name="Font E."/>
            <person name="Andersson L."/>
            <person name="Carneiro M."/>
        </authorList>
    </citation>
    <scope>NUCLEOTIDE SEQUENCE</scope>
</reference>
<evidence type="ECO:0000313" key="2">
    <source>
        <dbReference type="Proteomes" id="UP000472272"/>
    </source>
</evidence>
<name>A0A670I4V7_PODMU</name>
<dbReference type="AlphaFoldDB" id="A0A670I4V7"/>
<keyword evidence="2" id="KW-1185">Reference proteome</keyword>
<reference evidence="1" key="2">
    <citation type="submission" date="2025-08" db="UniProtKB">
        <authorList>
            <consortium name="Ensembl"/>
        </authorList>
    </citation>
    <scope>IDENTIFICATION</scope>
</reference>
<reference evidence="1" key="3">
    <citation type="submission" date="2025-09" db="UniProtKB">
        <authorList>
            <consortium name="Ensembl"/>
        </authorList>
    </citation>
    <scope>IDENTIFICATION</scope>
</reference>
<dbReference type="Ensembl" id="ENSPMRT00000007030.1">
    <property type="protein sequence ID" value="ENSPMRP00000006597.1"/>
    <property type="gene ID" value="ENSPMRG00000004462.1"/>
</dbReference>
<protein>
    <submittedName>
        <fullName evidence="1">Uncharacterized protein</fullName>
    </submittedName>
</protein>
<dbReference type="GeneTree" id="ENSGT00960000188973"/>
<sequence>PTSSMRPSEGCTQGKKKLLIEYNKLRDPGCWLEGKSETAWLRPQRRHYPFSNRNSAEIFKIVKHEYISDRASWITIAPPENKEKRHFQEKSKFVFPFGQ</sequence>
<evidence type="ECO:0000313" key="1">
    <source>
        <dbReference type="Ensembl" id="ENSPMRP00000006597.1"/>
    </source>
</evidence>